<gene>
    <name evidence="2" type="ORF">PDESU_00967</name>
</gene>
<dbReference type="AlphaFoldDB" id="A0A6C2TXQ3"/>
<evidence type="ECO:0000313" key="3">
    <source>
        <dbReference type="Proteomes" id="UP000366872"/>
    </source>
</evidence>
<accession>A0A6C2TXQ3</accession>
<dbReference type="Proteomes" id="UP000366872">
    <property type="component" value="Unassembled WGS sequence"/>
</dbReference>
<keyword evidence="3" id="KW-1185">Reference proteome</keyword>
<evidence type="ECO:0000313" key="2">
    <source>
        <dbReference type="EMBL" id="VGO12415.1"/>
    </source>
</evidence>
<dbReference type="EMBL" id="CAAHFG010000001">
    <property type="protein sequence ID" value="VGO12415.1"/>
    <property type="molecule type" value="Genomic_DNA"/>
</dbReference>
<feature type="domain" description="Helix-turn-helix" evidence="1">
    <location>
        <begin position="47"/>
        <end position="86"/>
    </location>
</feature>
<dbReference type="InterPro" id="IPR041657">
    <property type="entry name" value="HTH_17"/>
</dbReference>
<proteinExistence type="predicted"/>
<protein>
    <recommendedName>
        <fullName evidence="1">Helix-turn-helix domain-containing protein</fullName>
    </recommendedName>
</protein>
<dbReference type="Pfam" id="PF12728">
    <property type="entry name" value="HTH_17"/>
    <property type="match status" value="1"/>
</dbReference>
<evidence type="ECO:0000259" key="1">
    <source>
        <dbReference type="Pfam" id="PF12728"/>
    </source>
</evidence>
<sequence length="98" mass="11263">MKNTTRQLVQLAMDNDPEIDPHMTKEFLALLAGKTRRRNLISLKASSAILDCCELTVRRMVKRGQIHPIRFSARRIRYDEEEILRIASQGIAEGVQND</sequence>
<name>A0A6C2TXQ3_PONDE</name>
<reference evidence="2 3" key="1">
    <citation type="submission" date="2019-04" db="EMBL/GenBank/DDBJ databases">
        <authorList>
            <person name="Van Vliet M D."/>
        </authorList>
    </citation>
    <scope>NUCLEOTIDE SEQUENCE [LARGE SCALE GENOMIC DNA]</scope>
    <source>
        <strain evidence="2 3">F1</strain>
    </source>
</reference>
<organism evidence="2 3">
    <name type="scientific">Pontiella desulfatans</name>
    <dbReference type="NCBI Taxonomy" id="2750659"/>
    <lineage>
        <taxon>Bacteria</taxon>
        <taxon>Pseudomonadati</taxon>
        <taxon>Kiritimatiellota</taxon>
        <taxon>Kiritimatiellia</taxon>
        <taxon>Kiritimatiellales</taxon>
        <taxon>Pontiellaceae</taxon>
        <taxon>Pontiella</taxon>
    </lineage>
</organism>
<dbReference type="RefSeq" id="WP_136078082.1">
    <property type="nucleotide sequence ID" value="NZ_CAAHFG010000001.1"/>
</dbReference>